<proteinExistence type="predicted"/>
<evidence type="ECO:0000313" key="2">
    <source>
        <dbReference type="EMBL" id="QGQ98890.1"/>
    </source>
</evidence>
<evidence type="ECO:0000259" key="1">
    <source>
        <dbReference type="Pfam" id="PF08858"/>
    </source>
</evidence>
<dbReference type="AlphaFoldDB" id="A0A6B8RR75"/>
<reference evidence="3" key="1">
    <citation type="submission" date="2018-11" db="EMBL/GenBank/DDBJ databases">
        <title>Complete genome sequence of Paenibacillus sp. ML311-T8.</title>
        <authorList>
            <person name="Nam Y.-D."/>
            <person name="Kang J."/>
            <person name="Chung W.-H."/>
            <person name="Park Y.S."/>
        </authorList>
    </citation>
    <scope>NUCLEOTIDE SEQUENCE [LARGE SCALE GENOMIC DNA]</scope>
    <source>
        <strain evidence="3">ML311-T8</strain>
    </source>
</reference>
<accession>A0A6B8RR75</accession>
<dbReference type="Pfam" id="PF08858">
    <property type="entry name" value="IDEAL"/>
    <property type="match status" value="1"/>
</dbReference>
<dbReference type="InterPro" id="IPR014957">
    <property type="entry name" value="IDEAL_dom"/>
</dbReference>
<keyword evidence="3" id="KW-1185">Reference proteome</keyword>
<gene>
    <name evidence="2" type="ORF">EHS13_30435</name>
</gene>
<evidence type="ECO:0000313" key="3">
    <source>
        <dbReference type="Proteomes" id="UP000426246"/>
    </source>
</evidence>
<name>A0A6B8RR75_9BACL</name>
<feature type="domain" description="IDEAL" evidence="1">
    <location>
        <begin position="74"/>
        <end position="100"/>
    </location>
</feature>
<dbReference type="RefSeq" id="WP_155703994.1">
    <property type="nucleotide sequence ID" value="NZ_CP034235.1"/>
</dbReference>
<dbReference type="KEGG" id="ppsc:EHS13_30435"/>
<protein>
    <recommendedName>
        <fullName evidence="1">IDEAL domain-containing protein</fullName>
    </recommendedName>
</protein>
<dbReference type="EMBL" id="CP034235">
    <property type="protein sequence ID" value="QGQ98890.1"/>
    <property type="molecule type" value="Genomic_DNA"/>
</dbReference>
<sequence length="115" mass="12955">MQGLVKDRFKEGDWVSGKTVNDEKFHGYIEGLNILKGTVRVKITACDNESSIGRTAECFTATLESLPVDILNQQGHLFNLIDISLSVRDEAWFMELTSQLKDVQLPKIKKLQTSI</sequence>
<dbReference type="Proteomes" id="UP000426246">
    <property type="component" value="Chromosome"/>
</dbReference>
<dbReference type="OrthoDB" id="2427704at2"/>
<organism evidence="2 3">
    <name type="scientific">Paenibacillus psychroresistens</name>
    <dbReference type="NCBI Taxonomy" id="1778678"/>
    <lineage>
        <taxon>Bacteria</taxon>
        <taxon>Bacillati</taxon>
        <taxon>Bacillota</taxon>
        <taxon>Bacilli</taxon>
        <taxon>Bacillales</taxon>
        <taxon>Paenibacillaceae</taxon>
        <taxon>Paenibacillus</taxon>
    </lineage>
</organism>